<keyword evidence="3 4" id="KW-0012">Acyltransferase</keyword>
<keyword evidence="4" id="KW-0594">Phospholipid biosynthesis</keyword>
<feature type="transmembrane region" description="Helical" evidence="5">
    <location>
        <begin position="6"/>
        <end position="27"/>
    </location>
</feature>
<keyword evidence="2 4" id="KW-0808">Transferase</keyword>
<reference evidence="7 8" key="1">
    <citation type="journal article" date="2019" name="Nat. Ecol. Evol.">
        <title>Megaphylogeny resolves global patterns of mushroom evolution.</title>
        <authorList>
            <person name="Varga T."/>
            <person name="Krizsan K."/>
            <person name="Foldi C."/>
            <person name="Dima B."/>
            <person name="Sanchez-Garcia M."/>
            <person name="Sanchez-Ramirez S."/>
            <person name="Szollosi G.J."/>
            <person name="Szarkandi J.G."/>
            <person name="Papp V."/>
            <person name="Albert L."/>
            <person name="Andreopoulos W."/>
            <person name="Angelini C."/>
            <person name="Antonin V."/>
            <person name="Barry K.W."/>
            <person name="Bougher N.L."/>
            <person name="Buchanan P."/>
            <person name="Buyck B."/>
            <person name="Bense V."/>
            <person name="Catcheside P."/>
            <person name="Chovatia M."/>
            <person name="Cooper J."/>
            <person name="Damon W."/>
            <person name="Desjardin D."/>
            <person name="Finy P."/>
            <person name="Geml J."/>
            <person name="Haridas S."/>
            <person name="Hughes K."/>
            <person name="Justo A."/>
            <person name="Karasinski D."/>
            <person name="Kautmanova I."/>
            <person name="Kiss B."/>
            <person name="Kocsube S."/>
            <person name="Kotiranta H."/>
            <person name="LaButti K.M."/>
            <person name="Lechner B.E."/>
            <person name="Liimatainen K."/>
            <person name="Lipzen A."/>
            <person name="Lukacs Z."/>
            <person name="Mihaltcheva S."/>
            <person name="Morgado L.N."/>
            <person name="Niskanen T."/>
            <person name="Noordeloos M.E."/>
            <person name="Ohm R.A."/>
            <person name="Ortiz-Santana B."/>
            <person name="Ovrebo C."/>
            <person name="Racz N."/>
            <person name="Riley R."/>
            <person name="Savchenko A."/>
            <person name="Shiryaev A."/>
            <person name="Soop K."/>
            <person name="Spirin V."/>
            <person name="Szebenyi C."/>
            <person name="Tomsovsky M."/>
            <person name="Tulloss R.E."/>
            <person name="Uehling J."/>
            <person name="Grigoriev I.V."/>
            <person name="Vagvolgyi C."/>
            <person name="Papp T."/>
            <person name="Martin F.M."/>
            <person name="Miettinen O."/>
            <person name="Hibbett D.S."/>
            <person name="Nagy L.G."/>
        </authorList>
    </citation>
    <scope>NUCLEOTIDE SEQUENCE [LARGE SCALE GENOMIC DNA]</scope>
    <source>
        <strain evidence="7 8">CBS 962.96</strain>
    </source>
</reference>
<proteinExistence type="inferred from homology"/>
<dbReference type="GO" id="GO:0006654">
    <property type="term" value="P:phosphatidic acid biosynthetic process"/>
    <property type="evidence" value="ECO:0007669"/>
    <property type="project" value="TreeGrafter"/>
</dbReference>
<dbReference type="EC" id="2.3.1.51" evidence="4"/>
<evidence type="ECO:0000259" key="6">
    <source>
        <dbReference type="SMART" id="SM00563"/>
    </source>
</evidence>
<dbReference type="CDD" id="cd07989">
    <property type="entry name" value="LPLAT_AGPAT-like"/>
    <property type="match status" value="1"/>
</dbReference>
<keyword evidence="5" id="KW-0812">Transmembrane</keyword>
<keyword evidence="5" id="KW-1133">Transmembrane helix</keyword>
<dbReference type="EMBL" id="ML179294">
    <property type="protein sequence ID" value="THU91915.1"/>
    <property type="molecule type" value="Genomic_DNA"/>
</dbReference>
<accession>A0A4V4HEP3</accession>
<evidence type="ECO:0000313" key="7">
    <source>
        <dbReference type="EMBL" id="THU91915.1"/>
    </source>
</evidence>
<name>A0A4V4HEP3_DENBC</name>
<dbReference type="InterPro" id="IPR004552">
    <property type="entry name" value="AGP_acyltrans"/>
</dbReference>
<dbReference type="OrthoDB" id="202234at2759"/>
<dbReference type="PANTHER" id="PTHR10434">
    <property type="entry name" value="1-ACYL-SN-GLYCEROL-3-PHOSPHATE ACYLTRANSFERASE"/>
    <property type="match status" value="1"/>
</dbReference>
<dbReference type="SMART" id="SM00563">
    <property type="entry name" value="PlsC"/>
    <property type="match status" value="1"/>
</dbReference>
<evidence type="ECO:0000256" key="3">
    <source>
        <dbReference type="ARBA" id="ARBA00023315"/>
    </source>
</evidence>
<dbReference type="GO" id="GO:0016020">
    <property type="term" value="C:membrane"/>
    <property type="evidence" value="ECO:0007669"/>
    <property type="project" value="InterPro"/>
</dbReference>
<comment type="similarity">
    <text evidence="1 4">Belongs to the 1-acyl-sn-glycerol-3-phosphate acyltransferase family.</text>
</comment>
<dbReference type="GO" id="GO:0005783">
    <property type="term" value="C:endoplasmic reticulum"/>
    <property type="evidence" value="ECO:0007669"/>
    <property type="project" value="TreeGrafter"/>
</dbReference>
<feature type="transmembrane region" description="Helical" evidence="5">
    <location>
        <begin position="34"/>
        <end position="58"/>
    </location>
</feature>
<gene>
    <name evidence="7" type="ORF">K435DRAFT_726727</name>
</gene>
<keyword evidence="5" id="KW-0472">Membrane</keyword>
<evidence type="ECO:0000256" key="5">
    <source>
        <dbReference type="SAM" id="Phobius"/>
    </source>
</evidence>
<keyword evidence="8" id="KW-1185">Reference proteome</keyword>
<dbReference type="NCBIfam" id="TIGR00530">
    <property type="entry name" value="AGP_acyltrn"/>
    <property type="match status" value="1"/>
</dbReference>
<keyword evidence="4" id="KW-0444">Lipid biosynthesis</keyword>
<dbReference type="AlphaFoldDB" id="A0A4V4HEP3"/>
<feature type="domain" description="Phospholipid/glycerol acyltransferase" evidence="6">
    <location>
        <begin position="98"/>
        <end position="214"/>
    </location>
</feature>
<keyword evidence="4" id="KW-0443">Lipid metabolism</keyword>
<organism evidence="7 8">
    <name type="scientific">Dendrothele bispora (strain CBS 962.96)</name>
    <dbReference type="NCBI Taxonomy" id="1314807"/>
    <lineage>
        <taxon>Eukaryota</taxon>
        <taxon>Fungi</taxon>
        <taxon>Dikarya</taxon>
        <taxon>Basidiomycota</taxon>
        <taxon>Agaricomycotina</taxon>
        <taxon>Agaricomycetes</taxon>
        <taxon>Agaricomycetidae</taxon>
        <taxon>Agaricales</taxon>
        <taxon>Agaricales incertae sedis</taxon>
        <taxon>Dendrothele</taxon>
    </lineage>
</organism>
<dbReference type="InterPro" id="IPR002123">
    <property type="entry name" value="Plipid/glycerol_acylTrfase"/>
</dbReference>
<dbReference type="Proteomes" id="UP000297245">
    <property type="component" value="Unassembled WGS sequence"/>
</dbReference>
<dbReference type="GO" id="GO:0003841">
    <property type="term" value="F:1-acylglycerol-3-phosphate O-acyltransferase activity"/>
    <property type="evidence" value="ECO:0007669"/>
    <property type="project" value="UniProtKB-UniRule"/>
</dbReference>
<comment type="catalytic activity">
    <reaction evidence="4">
        <text>a 1-acyl-sn-glycero-3-phosphate + an acyl-CoA = a 1,2-diacyl-sn-glycero-3-phosphate + CoA</text>
        <dbReference type="Rhea" id="RHEA:19709"/>
        <dbReference type="ChEBI" id="CHEBI:57287"/>
        <dbReference type="ChEBI" id="CHEBI:57970"/>
        <dbReference type="ChEBI" id="CHEBI:58342"/>
        <dbReference type="ChEBI" id="CHEBI:58608"/>
        <dbReference type="EC" id="2.3.1.51"/>
    </reaction>
</comment>
<protein>
    <recommendedName>
        <fullName evidence="4">1-acyl-sn-glycerol-3-phosphate acyltransferase</fullName>
        <ecNumber evidence="4">2.3.1.51</ecNumber>
    </recommendedName>
</protein>
<evidence type="ECO:0000256" key="2">
    <source>
        <dbReference type="ARBA" id="ARBA00022679"/>
    </source>
</evidence>
<dbReference type="SUPFAM" id="SSF69593">
    <property type="entry name" value="Glycerol-3-phosphate (1)-acyltransferase"/>
    <property type="match status" value="1"/>
</dbReference>
<comment type="domain">
    <text evidence="4">The HXXXXD motif is essential for acyltransferase activity and may constitute the binding site for the phosphate moiety of the glycerol-3-phosphate.</text>
</comment>
<sequence>MLSLTSSLVCLSVVTFFLGFLATFFPLGRYYVRICLYLSCLVGVIAIWGAVVAIVMALQGMKYDVNWVIGRSFYYVAGKVLGIKIEVEGEEHMGTRPAVFLCNHQSFMDIFFLARMIPKRTSVMVKKSLRWTPVGPFLFMSGAIFVDRGNNAHAVKSLEATGKLMKQAHVSVWMYPEGTRHSSEESNLLPFKKGAFHLATQAGLPVVPVVTENYWRIYHQGVFEPGVVKIKVLPPISTTGFTTKDIPDLMERVHIEMLKSFQEISQKNEVKRDISVSSM</sequence>
<dbReference type="PANTHER" id="PTHR10434:SF11">
    <property type="entry name" value="1-ACYL-SN-GLYCEROL-3-PHOSPHATE ACYLTRANSFERASE"/>
    <property type="match status" value="1"/>
</dbReference>
<evidence type="ECO:0000313" key="8">
    <source>
        <dbReference type="Proteomes" id="UP000297245"/>
    </source>
</evidence>
<evidence type="ECO:0000256" key="4">
    <source>
        <dbReference type="RuleBase" id="RU361267"/>
    </source>
</evidence>
<keyword evidence="4" id="KW-1208">Phospholipid metabolism</keyword>
<evidence type="ECO:0000256" key="1">
    <source>
        <dbReference type="ARBA" id="ARBA00008655"/>
    </source>
</evidence>
<dbReference type="Pfam" id="PF01553">
    <property type="entry name" value="Acyltransferase"/>
    <property type="match status" value="1"/>
</dbReference>